<keyword evidence="1" id="KW-0378">Hydrolase</keyword>
<dbReference type="InterPro" id="IPR004175">
    <property type="entry name" value="RNA_CPDase"/>
</dbReference>
<dbReference type="GO" id="GO:0004113">
    <property type="term" value="F:2',3'-cyclic-nucleotide 3'-phosphodiesterase activity"/>
    <property type="evidence" value="ECO:0007669"/>
    <property type="project" value="InterPro"/>
</dbReference>
<protein>
    <recommendedName>
        <fullName evidence="3">Phosphoesterase HXTX domain-containing protein</fullName>
    </recommendedName>
</protein>
<gene>
    <name evidence="2" type="ORF">METZ01_LOCUS144415</name>
</gene>
<organism evidence="2">
    <name type="scientific">marine metagenome</name>
    <dbReference type="NCBI Taxonomy" id="408172"/>
    <lineage>
        <taxon>unclassified sequences</taxon>
        <taxon>metagenomes</taxon>
        <taxon>ecological metagenomes</taxon>
    </lineage>
</organism>
<dbReference type="PANTHER" id="PTHR35561:SF1">
    <property type="entry name" value="RNA 2',3'-CYCLIC PHOSPHODIESTERASE"/>
    <property type="match status" value="1"/>
</dbReference>
<dbReference type="AlphaFoldDB" id="A0A381ZRG4"/>
<evidence type="ECO:0008006" key="3">
    <source>
        <dbReference type="Google" id="ProtNLM"/>
    </source>
</evidence>
<dbReference type="Pfam" id="PF13563">
    <property type="entry name" value="2_5_RNA_ligase2"/>
    <property type="match status" value="1"/>
</dbReference>
<dbReference type="NCBIfam" id="TIGR02258">
    <property type="entry name" value="2_5_ligase"/>
    <property type="match status" value="1"/>
</dbReference>
<sequence length="173" mass="19318">MLKTTVKSPKKNVRWVRTGQIHLTLKFLGFAPPDIIDELNSTIAKTVSQYSRIDLTVTGTGCFPVPTRPRVLWLGMTGQTATLTTLVSDLNTALEPLGFPAEEQKIVPHITLARINYPPKHTPDISAFLQTTFEPILMTVSRVQFMRSELFPDGPVYSILGTHFLAPEDKKEN</sequence>
<name>A0A381ZRG4_9ZZZZ</name>
<reference evidence="2" key="1">
    <citation type="submission" date="2018-05" db="EMBL/GenBank/DDBJ databases">
        <authorList>
            <person name="Lanie J.A."/>
            <person name="Ng W.-L."/>
            <person name="Kazmierczak K.M."/>
            <person name="Andrzejewski T.M."/>
            <person name="Davidsen T.M."/>
            <person name="Wayne K.J."/>
            <person name="Tettelin H."/>
            <person name="Glass J.I."/>
            <person name="Rusch D."/>
            <person name="Podicherti R."/>
            <person name="Tsui H.-C.T."/>
            <person name="Winkler M.E."/>
        </authorList>
    </citation>
    <scope>NUCLEOTIDE SEQUENCE</scope>
</reference>
<evidence type="ECO:0000313" key="2">
    <source>
        <dbReference type="EMBL" id="SVA91561.1"/>
    </source>
</evidence>
<dbReference type="HAMAP" id="MF_01940">
    <property type="entry name" value="RNA_CPDase"/>
    <property type="match status" value="1"/>
</dbReference>
<accession>A0A381ZRG4</accession>
<proteinExistence type="inferred from homology"/>
<dbReference type="SUPFAM" id="SSF55144">
    <property type="entry name" value="LigT-like"/>
    <property type="match status" value="1"/>
</dbReference>
<dbReference type="InterPro" id="IPR009097">
    <property type="entry name" value="Cyclic_Pdiesterase"/>
</dbReference>
<dbReference type="EMBL" id="UINC01022277">
    <property type="protein sequence ID" value="SVA91561.1"/>
    <property type="molecule type" value="Genomic_DNA"/>
</dbReference>
<evidence type="ECO:0000256" key="1">
    <source>
        <dbReference type="ARBA" id="ARBA00022801"/>
    </source>
</evidence>
<dbReference type="GO" id="GO:0008664">
    <property type="term" value="F:RNA 2',3'-cyclic 3'-phosphodiesterase activity"/>
    <property type="evidence" value="ECO:0007669"/>
    <property type="project" value="InterPro"/>
</dbReference>
<dbReference type="PANTHER" id="PTHR35561">
    <property type="entry name" value="RNA 2',3'-CYCLIC PHOSPHODIESTERASE"/>
    <property type="match status" value="1"/>
</dbReference>
<dbReference type="Gene3D" id="3.90.1140.10">
    <property type="entry name" value="Cyclic phosphodiesterase"/>
    <property type="match status" value="1"/>
</dbReference>